<keyword evidence="1" id="KW-0646">Protease inhibitor</keyword>
<accession>A0ABN7P455</accession>
<dbReference type="PANTHER" id="PTHR10083:SF328">
    <property type="entry name" value="TISSUE FACTOR PATHWAY INHIBITOR"/>
    <property type="match status" value="1"/>
</dbReference>
<feature type="non-terminal residue" evidence="5">
    <location>
        <position position="83"/>
    </location>
</feature>
<dbReference type="SMART" id="SM00131">
    <property type="entry name" value="KU"/>
    <property type="match status" value="1"/>
</dbReference>
<evidence type="ECO:0000256" key="2">
    <source>
        <dbReference type="ARBA" id="ARBA00022900"/>
    </source>
</evidence>
<dbReference type="PRINTS" id="PR00759">
    <property type="entry name" value="BASICPTASE"/>
</dbReference>
<keyword evidence="6" id="KW-1185">Reference proteome</keyword>
<dbReference type="Proteomes" id="UP001153148">
    <property type="component" value="Unassembled WGS sequence"/>
</dbReference>
<proteinExistence type="predicted"/>
<dbReference type="PANTHER" id="PTHR10083">
    <property type="entry name" value="KUNITZ-TYPE PROTEASE INHIBITOR-RELATED"/>
    <property type="match status" value="1"/>
</dbReference>
<dbReference type="InterPro" id="IPR020901">
    <property type="entry name" value="Prtase_inh_Kunz-CS"/>
</dbReference>
<keyword evidence="2" id="KW-0722">Serine protease inhibitor</keyword>
<evidence type="ECO:0000313" key="6">
    <source>
        <dbReference type="Proteomes" id="UP001153148"/>
    </source>
</evidence>
<dbReference type="InterPro" id="IPR002223">
    <property type="entry name" value="Kunitz_BPTI"/>
</dbReference>
<keyword evidence="3" id="KW-1015">Disulfide bond</keyword>
<evidence type="ECO:0000259" key="4">
    <source>
        <dbReference type="PROSITE" id="PS50279"/>
    </source>
</evidence>
<dbReference type="PROSITE" id="PS50279">
    <property type="entry name" value="BPTI_KUNITZ_2"/>
    <property type="match status" value="1"/>
</dbReference>
<evidence type="ECO:0000313" key="5">
    <source>
        <dbReference type="EMBL" id="CAG2061871.1"/>
    </source>
</evidence>
<dbReference type="Pfam" id="PF00014">
    <property type="entry name" value="Kunitz_BPTI"/>
    <property type="match status" value="1"/>
</dbReference>
<reference evidence="5" key="1">
    <citation type="submission" date="2021-03" db="EMBL/GenBank/DDBJ databases">
        <authorList>
            <person name="Tran Van P."/>
        </authorList>
    </citation>
    <scope>NUCLEOTIDE SEQUENCE</scope>
</reference>
<comment type="caution">
    <text evidence="5">The sequence shown here is derived from an EMBL/GenBank/DDBJ whole genome shotgun (WGS) entry which is preliminary data.</text>
</comment>
<organism evidence="5 6">
    <name type="scientific">Timema podura</name>
    <name type="common">Walking stick</name>
    <dbReference type="NCBI Taxonomy" id="61482"/>
    <lineage>
        <taxon>Eukaryota</taxon>
        <taxon>Metazoa</taxon>
        <taxon>Ecdysozoa</taxon>
        <taxon>Arthropoda</taxon>
        <taxon>Hexapoda</taxon>
        <taxon>Insecta</taxon>
        <taxon>Pterygota</taxon>
        <taxon>Neoptera</taxon>
        <taxon>Polyneoptera</taxon>
        <taxon>Phasmatodea</taxon>
        <taxon>Timematodea</taxon>
        <taxon>Timematoidea</taxon>
        <taxon>Timematidae</taxon>
        <taxon>Timema</taxon>
    </lineage>
</organism>
<name>A0ABN7P455_TIMPD</name>
<dbReference type="SUPFAM" id="SSF57362">
    <property type="entry name" value="BPTI-like"/>
    <property type="match status" value="1"/>
</dbReference>
<feature type="domain" description="BPTI/Kunitz inhibitor" evidence="4">
    <location>
        <begin position="29"/>
        <end position="79"/>
    </location>
</feature>
<dbReference type="PROSITE" id="PS00280">
    <property type="entry name" value="BPTI_KUNITZ_1"/>
    <property type="match status" value="1"/>
</dbReference>
<sequence>MVHYADHMTTSLRKCWYYLRNIRRLLEHCTLPPDKGVCRSFVHKWFYDTAAKKCFTFIYGGCPGNDNRFDSQADCLLSCAQGN</sequence>
<evidence type="ECO:0000256" key="3">
    <source>
        <dbReference type="ARBA" id="ARBA00023157"/>
    </source>
</evidence>
<dbReference type="Gene3D" id="4.10.410.10">
    <property type="entry name" value="Pancreatic trypsin inhibitor Kunitz domain"/>
    <property type="match status" value="1"/>
</dbReference>
<dbReference type="InterPro" id="IPR036880">
    <property type="entry name" value="Kunitz_BPTI_sf"/>
</dbReference>
<dbReference type="InterPro" id="IPR050098">
    <property type="entry name" value="TFPI/VKTCI-like"/>
</dbReference>
<gene>
    <name evidence="5" type="ORF">TPAB3V08_LOCUS8824</name>
</gene>
<protein>
    <recommendedName>
        <fullName evidence="4">BPTI/Kunitz inhibitor domain-containing protein</fullName>
    </recommendedName>
</protein>
<evidence type="ECO:0000256" key="1">
    <source>
        <dbReference type="ARBA" id="ARBA00022690"/>
    </source>
</evidence>
<dbReference type="EMBL" id="CAJPIN010017608">
    <property type="protein sequence ID" value="CAG2061871.1"/>
    <property type="molecule type" value="Genomic_DNA"/>
</dbReference>